<keyword evidence="6" id="KW-0408">Iron</keyword>
<dbReference type="SUPFAM" id="SSF52540">
    <property type="entry name" value="P-loop containing nucleoside triphosphate hydrolases"/>
    <property type="match status" value="1"/>
</dbReference>
<dbReference type="InterPro" id="IPR003593">
    <property type="entry name" value="AAA+_ATPase"/>
</dbReference>
<evidence type="ECO:0000313" key="10">
    <source>
        <dbReference type="EMBL" id="BBD78189.1"/>
    </source>
</evidence>
<proteinExistence type="predicted"/>
<name>A0A2Z6E0S5_HYDTE</name>
<dbReference type="GO" id="GO:0015408">
    <property type="term" value="F:ABC-type ferric iron transporter activity"/>
    <property type="evidence" value="ECO:0007669"/>
    <property type="project" value="InterPro"/>
</dbReference>
<dbReference type="InterPro" id="IPR015853">
    <property type="entry name" value="ABC_transpr_FbpC"/>
</dbReference>
<dbReference type="InterPro" id="IPR027417">
    <property type="entry name" value="P-loop_NTPase"/>
</dbReference>
<dbReference type="PANTHER" id="PTHR42781">
    <property type="entry name" value="SPERMIDINE/PUTRESCINE IMPORT ATP-BINDING PROTEIN POTA"/>
    <property type="match status" value="1"/>
</dbReference>
<evidence type="ECO:0000256" key="1">
    <source>
        <dbReference type="ARBA" id="ARBA00022448"/>
    </source>
</evidence>
<keyword evidence="4" id="KW-0547">Nucleotide-binding</keyword>
<dbReference type="OrthoDB" id="9809450at2"/>
<evidence type="ECO:0000256" key="5">
    <source>
        <dbReference type="ARBA" id="ARBA00022840"/>
    </source>
</evidence>
<dbReference type="Gene3D" id="2.40.50.100">
    <property type="match status" value="1"/>
</dbReference>
<evidence type="ECO:0000256" key="6">
    <source>
        <dbReference type="ARBA" id="ARBA00023004"/>
    </source>
</evidence>
<evidence type="ECO:0000256" key="8">
    <source>
        <dbReference type="ARBA" id="ARBA00023136"/>
    </source>
</evidence>
<dbReference type="RefSeq" id="WP_119335843.1">
    <property type="nucleotide sequence ID" value="NZ_AP018558.1"/>
</dbReference>
<dbReference type="GO" id="GO:0005524">
    <property type="term" value="F:ATP binding"/>
    <property type="evidence" value="ECO:0007669"/>
    <property type="project" value="UniProtKB-KW"/>
</dbReference>
<evidence type="ECO:0000313" key="11">
    <source>
        <dbReference type="Proteomes" id="UP000262004"/>
    </source>
</evidence>
<evidence type="ECO:0000256" key="7">
    <source>
        <dbReference type="ARBA" id="ARBA00023065"/>
    </source>
</evidence>
<dbReference type="PROSITE" id="PS50893">
    <property type="entry name" value="ABC_TRANSPORTER_2"/>
    <property type="match status" value="1"/>
</dbReference>
<dbReference type="KEGG" id="htl:HPTL_1935"/>
<dbReference type="Pfam" id="PF08402">
    <property type="entry name" value="TOBE_2"/>
    <property type="match status" value="1"/>
</dbReference>
<sequence length="367" mass="40198">MLTLEQVTKRFGTHTVLRDFSLTLDAGMIGCLLGPSGSGKTTVLRLIAGFETPDAGTIAIGGAPVADARRALEPHRRRVGMVFQDHALFPHLTVAENIAFGLRAWHPTERTARVTALLRLIDLDDAAHKYPHELSGGQQQRVALARALAPRPRLLLLDEPFSNLDSMLRERLAMEVRRILKHEAVTALLVTHDPFEAFAIADRLGVVANGQLAQWDTPYGLYHQPHNRFVAEFIGEGAFLPGTFEAPNQVRTELGTLPCQDEPALSPGDAVDVLLRPDDLVHDEASPVIARPIHAVFRGSIIRYTLRLASGATVLMDHPSHDPLPLESAIGVRLDTRHVVVFRRTSAGIVGAGHNRNARTFEPSHTL</sequence>
<evidence type="ECO:0000256" key="4">
    <source>
        <dbReference type="ARBA" id="ARBA00022741"/>
    </source>
</evidence>
<keyword evidence="7" id="KW-0406">Ion transport</keyword>
<dbReference type="FunFam" id="3.40.50.300:FF:000425">
    <property type="entry name" value="Probable ABC transporter, ATP-binding subunit"/>
    <property type="match status" value="1"/>
</dbReference>
<keyword evidence="3" id="KW-0410">Iron transport</keyword>
<dbReference type="SUPFAM" id="SSF50331">
    <property type="entry name" value="MOP-like"/>
    <property type="match status" value="1"/>
</dbReference>
<dbReference type="PROSITE" id="PS00211">
    <property type="entry name" value="ABC_TRANSPORTER_1"/>
    <property type="match status" value="1"/>
</dbReference>
<evidence type="ECO:0000256" key="2">
    <source>
        <dbReference type="ARBA" id="ARBA00022475"/>
    </source>
</evidence>
<reference evidence="10 11" key="1">
    <citation type="submission" date="2018-04" db="EMBL/GenBank/DDBJ databases">
        <title>Complete genome sequence of Hydrogenophilus thermoluteolus TH-1.</title>
        <authorList>
            <person name="Arai H."/>
        </authorList>
    </citation>
    <scope>NUCLEOTIDE SEQUENCE [LARGE SCALE GENOMIC DNA]</scope>
    <source>
        <strain evidence="10 11">TH-1</strain>
    </source>
</reference>
<dbReference type="AlphaFoldDB" id="A0A2Z6E0S5"/>
<dbReference type="InterPro" id="IPR017871">
    <property type="entry name" value="ABC_transporter-like_CS"/>
</dbReference>
<dbReference type="EMBL" id="AP018558">
    <property type="protein sequence ID" value="BBD78189.1"/>
    <property type="molecule type" value="Genomic_DNA"/>
</dbReference>
<organism evidence="10 11">
    <name type="scientific">Hydrogenophilus thermoluteolus</name>
    <name type="common">Pseudomonas hydrogenothermophila</name>
    <dbReference type="NCBI Taxonomy" id="297"/>
    <lineage>
        <taxon>Bacteria</taxon>
        <taxon>Pseudomonadati</taxon>
        <taxon>Pseudomonadota</taxon>
        <taxon>Hydrogenophilia</taxon>
        <taxon>Hydrogenophilales</taxon>
        <taxon>Hydrogenophilaceae</taxon>
        <taxon>Hydrogenophilus</taxon>
    </lineage>
</organism>
<dbReference type="Gene3D" id="3.40.50.300">
    <property type="entry name" value="P-loop containing nucleotide triphosphate hydrolases"/>
    <property type="match status" value="1"/>
</dbReference>
<dbReference type="CDD" id="cd03259">
    <property type="entry name" value="ABC_Carb_Solutes_like"/>
    <property type="match status" value="1"/>
</dbReference>
<evidence type="ECO:0000259" key="9">
    <source>
        <dbReference type="PROSITE" id="PS50893"/>
    </source>
</evidence>
<dbReference type="InterPro" id="IPR003439">
    <property type="entry name" value="ABC_transporter-like_ATP-bd"/>
</dbReference>
<keyword evidence="1" id="KW-0813">Transport</keyword>
<dbReference type="GO" id="GO:0015697">
    <property type="term" value="P:quaternary ammonium group transport"/>
    <property type="evidence" value="ECO:0007669"/>
    <property type="project" value="UniProtKB-ARBA"/>
</dbReference>
<dbReference type="InterPro" id="IPR013611">
    <property type="entry name" value="Transp-assoc_OB_typ2"/>
</dbReference>
<keyword evidence="11" id="KW-1185">Reference proteome</keyword>
<dbReference type="PANTHER" id="PTHR42781:SF4">
    <property type="entry name" value="SPERMIDINE_PUTRESCINE IMPORT ATP-BINDING PROTEIN POTA"/>
    <property type="match status" value="1"/>
</dbReference>
<keyword evidence="2" id="KW-1003">Cell membrane</keyword>
<feature type="domain" description="ABC transporter" evidence="9">
    <location>
        <begin position="2"/>
        <end position="234"/>
    </location>
</feature>
<dbReference type="GO" id="GO:0016887">
    <property type="term" value="F:ATP hydrolysis activity"/>
    <property type="evidence" value="ECO:0007669"/>
    <property type="project" value="InterPro"/>
</dbReference>
<dbReference type="InterPro" id="IPR050093">
    <property type="entry name" value="ABC_SmlMolc_Importer"/>
</dbReference>
<dbReference type="Proteomes" id="UP000262004">
    <property type="component" value="Chromosome"/>
</dbReference>
<evidence type="ECO:0000256" key="3">
    <source>
        <dbReference type="ARBA" id="ARBA00022496"/>
    </source>
</evidence>
<dbReference type="GO" id="GO:0043190">
    <property type="term" value="C:ATP-binding cassette (ABC) transporter complex"/>
    <property type="evidence" value="ECO:0007669"/>
    <property type="project" value="InterPro"/>
</dbReference>
<gene>
    <name evidence="10" type="ORF">HPTL_1935</name>
</gene>
<accession>A0A2Z6E0S5</accession>
<keyword evidence="8" id="KW-0472">Membrane</keyword>
<protein>
    <submittedName>
        <fullName evidence="10">ABC transporter ATP-binding protein</fullName>
    </submittedName>
</protein>
<dbReference type="InterPro" id="IPR008995">
    <property type="entry name" value="Mo/tungstate-bd_C_term_dom"/>
</dbReference>
<keyword evidence="5 10" id="KW-0067">ATP-binding</keyword>
<dbReference type="SMART" id="SM00382">
    <property type="entry name" value="AAA"/>
    <property type="match status" value="1"/>
</dbReference>
<dbReference type="Pfam" id="PF00005">
    <property type="entry name" value="ABC_tran"/>
    <property type="match status" value="1"/>
</dbReference>